<feature type="domain" description="EF-hand" evidence="2">
    <location>
        <begin position="150"/>
        <end position="185"/>
    </location>
</feature>
<dbReference type="InterPro" id="IPR002048">
    <property type="entry name" value="EF_hand_dom"/>
</dbReference>
<organism evidence="3 4">
    <name type="scientific">Stichopus japonicus</name>
    <name type="common">Sea cucumber</name>
    <dbReference type="NCBI Taxonomy" id="307972"/>
    <lineage>
        <taxon>Eukaryota</taxon>
        <taxon>Metazoa</taxon>
        <taxon>Echinodermata</taxon>
        <taxon>Eleutherozoa</taxon>
        <taxon>Echinozoa</taxon>
        <taxon>Holothuroidea</taxon>
        <taxon>Aspidochirotacea</taxon>
        <taxon>Aspidochirotida</taxon>
        <taxon>Stichopodidae</taxon>
        <taxon>Apostichopus</taxon>
    </lineage>
</organism>
<keyword evidence="1" id="KW-0732">Signal</keyword>
<dbReference type="EMBL" id="MRZV01000624">
    <property type="protein sequence ID" value="PIK46735.1"/>
    <property type="molecule type" value="Genomic_DNA"/>
</dbReference>
<reference evidence="3 4" key="1">
    <citation type="journal article" date="2017" name="PLoS Biol.">
        <title>The sea cucumber genome provides insights into morphological evolution and visceral regeneration.</title>
        <authorList>
            <person name="Zhang X."/>
            <person name="Sun L."/>
            <person name="Yuan J."/>
            <person name="Sun Y."/>
            <person name="Gao Y."/>
            <person name="Zhang L."/>
            <person name="Li S."/>
            <person name="Dai H."/>
            <person name="Hamel J.F."/>
            <person name="Liu C."/>
            <person name="Yu Y."/>
            <person name="Liu S."/>
            <person name="Lin W."/>
            <person name="Guo K."/>
            <person name="Jin S."/>
            <person name="Xu P."/>
            <person name="Storey K.B."/>
            <person name="Huan P."/>
            <person name="Zhang T."/>
            <person name="Zhou Y."/>
            <person name="Zhang J."/>
            <person name="Lin C."/>
            <person name="Li X."/>
            <person name="Xing L."/>
            <person name="Huo D."/>
            <person name="Sun M."/>
            <person name="Wang L."/>
            <person name="Mercier A."/>
            <person name="Li F."/>
            <person name="Yang H."/>
            <person name="Xiang J."/>
        </authorList>
    </citation>
    <scope>NUCLEOTIDE SEQUENCE [LARGE SCALE GENOMIC DNA]</scope>
    <source>
        <strain evidence="3">Shaxun</strain>
        <tissue evidence="3">Muscle</tissue>
    </source>
</reference>
<dbReference type="AlphaFoldDB" id="A0A2G8KFJ4"/>
<dbReference type="PANTHER" id="PTHR23048">
    <property type="entry name" value="MYOSIN LIGHT CHAIN 1, 3"/>
    <property type="match status" value="1"/>
</dbReference>
<sequence>MSLSPRFPLLLLEVALVAFSGHTLQLVSGPSLLHCLLQKLLPHFKLVGQKDLNKNPFKMSKQKKSGAPRELAPEEIEEYRENFLLFDTKGDNKVQGISLVTLSGPWDSTQQRLCKECSRRKLDEFVRVSWEEFFPMLETCRIAKREGKEGTEDDFFECFKVFDKEDNGQVNAGEMTHVLCTLAERLREDELEPLISKHIDPHGNLKYEGWGLGRGMAED</sequence>
<dbReference type="PROSITE" id="PS50222">
    <property type="entry name" value="EF_HAND_2"/>
    <property type="match status" value="1"/>
</dbReference>
<evidence type="ECO:0000256" key="1">
    <source>
        <dbReference type="SAM" id="SignalP"/>
    </source>
</evidence>
<dbReference type="GO" id="GO:0016460">
    <property type="term" value="C:myosin II complex"/>
    <property type="evidence" value="ECO:0007669"/>
    <property type="project" value="TreeGrafter"/>
</dbReference>
<dbReference type="InterPro" id="IPR050230">
    <property type="entry name" value="CALM/Myosin/TropC-like"/>
</dbReference>
<dbReference type="SUPFAM" id="SSF47473">
    <property type="entry name" value="EF-hand"/>
    <property type="match status" value="1"/>
</dbReference>
<dbReference type="Gene3D" id="1.10.238.10">
    <property type="entry name" value="EF-hand"/>
    <property type="match status" value="1"/>
</dbReference>
<comment type="caution">
    <text evidence="3">The sequence shown here is derived from an EMBL/GenBank/DDBJ whole genome shotgun (WGS) entry which is preliminary data.</text>
</comment>
<dbReference type="Proteomes" id="UP000230750">
    <property type="component" value="Unassembled WGS sequence"/>
</dbReference>
<evidence type="ECO:0000259" key="2">
    <source>
        <dbReference type="PROSITE" id="PS50222"/>
    </source>
</evidence>
<name>A0A2G8KFJ4_STIJA</name>
<evidence type="ECO:0000313" key="4">
    <source>
        <dbReference type="Proteomes" id="UP000230750"/>
    </source>
</evidence>
<protein>
    <submittedName>
        <fullName evidence="3">Putative myosin-2 essential light chain-like</fullName>
    </submittedName>
</protein>
<gene>
    <name evidence="3" type="ORF">BSL78_16399</name>
</gene>
<keyword evidence="4" id="KW-1185">Reference proteome</keyword>
<accession>A0A2G8KFJ4</accession>
<proteinExistence type="predicted"/>
<dbReference type="InterPro" id="IPR011992">
    <property type="entry name" value="EF-hand-dom_pair"/>
</dbReference>
<feature type="chain" id="PRO_5013930085" evidence="1">
    <location>
        <begin position="24"/>
        <end position="219"/>
    </location>
</feature>
<dbReference type="PANTHER" id="PTHR23048:SF49">
    <property type="entry name" value="FI08416P-RELATED"/>
    <property type="match status" value="1"/>
</dbReference>
<dbReference type="STRING" id="307972.A0A2G8KFJ4"/>
<dbReference type="OrthoDB" id="26525at2759"/>
<dbReference type="FunFam" id="1.10.238.10:FF:000001">
    <property type="entry name" value="Calmodulin 1"/>
    <property type="match status" value="1"/>
</dbReference>
<feature type="signal peptide" evidence="1">
    <location>
        <begin position="1"/>
        <end position="23"/>
    </location>
</feature>
<dbReference type="GO" id="GO:0005509">
    <property type="term" value="F:calcium ion binding"/>
    <property type="evidence" value="ECO:0007669"/>
    <property type="project" value="InterPro"/>
</dbReference>
<evidence type="ECO:0000313" key="3">
    <source>
        <dbReference type="EMBL" id="PIK46735.1"/>
    </source>
</evidence>